<evidence type="ECO:0008006" key="6">
    <source>
        <dbReference type="Google" id="ProtNLM"/>
    </source>
</evidence>
<protein>
    <recommendedName>
        <fullName evidence="6">Flagellin</fullName>
    </recommendedName>
</protein>
<reference evidence="2 4" key="1">
    <citation type="journal article" date="2010" name="J. Bacteriol.">
        <title>Complete genome sequence of Halalkalicoccus jeotgali B3(T), an extremely halophilic archaeon.</title>
        <authorList>
            <person name="Roh S.W."/>
            <person name="Nam Y.D."/>
            <person name="Nam S.H."/>
            <person name="Choi S.H."/>
            <person name="Park H.S."/>
            <person name="Bae J.W."/>
        </authorList>
    </citation>
    <scope>NUCLEOTIDE SEQUENCE [LARGE SCALE GENOMIC DNA]</scope>
    <source>
        <strain evidence="2">B3</strain>
        <strain evidence="4">DSM 18796 / CECT 7217 / JCM 14584 / KCTC 4019 / B3</strain>
    </source>
</reference>
<evidence type="ECO:0000313" key="4">
    <source>
        <dbReference type="Proteomes" id="UP000000390"/>
    </source>
</evidence>
<feature type="transmembrane region" description="Helical" evidence="1">
    <location>
        <begin position="12"/>
        <end position="34"/>
    </location>
</feature>
<keyword evidence="1" id="KW-1133">Transmembrane helix</keyword>
<dbReference type="GeneID" id="9419992"/>
<dbReference type="PATRIC" id="fig|795797.18.peg.2180"/>
<dbReference type="Pfam" id="PF23928">
    <property type="entry name" value="DUF7266"/>
    <property type="match status" value="1"/>
</dbReference>
<dbReference type="AlphaFoldDB" id="D8J4U7"/>
<organism evidence="2 4">
    <name type="scientific">Halalkalicoccus jeotgali (strain DSM 18796 / CECT 7217 / JCM 14584 / KCTC 4019 / B3)</name>
    <dbReference type="NCBI Taxonomy" id="795797"/>
    <lineage>
        <taxon>Archaea</taxon>
        <taxon>Methanobacteriati</taxon>
        <taxon>Methanobacteriota</taxon>
        <taxon>Stenosarchaea group</taxon>
        <taxon>Halobacteria</taxon>
        <taxon>Halobacteriales</taxon>
        <taxon>Halococcaceae</taxon>
        <taxon>Halalkalicoccus</taxon>
    </lineage>
</organism>
<dbReference type="eggNOG" id="arCOG03926">
    <property type="taxonomic scope" value="Archaea"/>
</dbReference>
<dbReference type="KEGG" id="hje:HacjB3_10905"/>
<evidence type="ECO:0000313" key="2">
    <source>
        <dbReference type="EMBL" id="ADJ15564.1"/>
    </source>
</evidence>
<gene>
    <name evidence="2" type="ordered locus">HacjB3_10905</name>
    <name evidence="3" type="ORF">C497_11767</name>
</gene>
<evidence type="ECO:0000256" key="1">
    <source>
        <dbReference type="SAM" id="Phobius"/>
    </source>
</evidence>
<dbReference type="InterPro" id="IPR055690">
    <property type="entry name" value="DUF7266"/>
</dbReference>
<dbReference type="STRING" id="795797.HacjB3_10905"/>
<evidence type="ECO:0000313" key="5">
    <source>
        <dbReference type="Proteomes" id="UP000011645"/>
    </source>
</evidence>
<sequence>MSDRGVSVTVNYVLTLAITALLLSGLFVAAGSLMQSQSERAIQNQLDVLGERLAADLASADRLAQSAEGEAASVRLTVALPRRVAGAGYAIEIAPDPESEHVELTLTTSDPAVESTTRVATAHDVTVPSRLRGGDLRIEYASGSERLEVTSA</sequence>
<dbReference type="OrthoDB" id="226715at2157"/>
<dbReference type="Proteomes" id="UP000000390">
    <property type="component" value="Chromosome"/>
</dbReference>
<proteinExistence type="predicted"/>
<dbReference type="EMBL" id="AOHV01000030">
    <property type="protein sequence ID" value="ELY36028.1"/>
    <property type="molecule type" value="Genomic_DNA"/>
</dbReference>
<name>D8J4U7_HALJB</name>
<dbReference type="HOGENOM" id="CLU_120317_1_0_2"/>
<evidence type="ECO:0000313" key="3">
    <source>
        <dbReference type="EMBL" id="ELY36028.1"/>
    </source>
</evidence>
<keyword evidence="1" id="KW-0812">Transmembrane</keyword>
<accession>D8J4U7</accession>
<dbReference type="RefSeq" id="WP_008416898.1">
    <property type="nucleotide sequence ID" value="NC_014297.1"/>
</dbReference>
<dbReference type="EMBL" id="CP002062">
    <property type="protein sequence ID" value="ADJ15564.1"/>
    <property type="molecule type" value="Genomic_DNA"/>
</dbReference>
<dbReference type="Proteomes" id="UP000011645">
    <property type="component" value="Unassembled WGS sequence"/>
</dbReference>
<reference evidence="3 5" key="2">
    <citation type="journal article" date="2014" name="PLoS Genet.">
        <title>Phylogenetically driven sequencing of extremely halophilic archaea reveals strategies for static and dynamic osmo-response.</title>
        <authorList>
            <person name="Becker E.A."/>
            <person name="Seitzer P.M."/>
            <person name="Tritt A."/>
            <person name="Larsen D."/>
            <person name="Krusor M."/>
            <person name="Yao A.I."/>
            <person name="Wu D."/>
            <person name="Madern D."/>
            <person name="Eisen J.A."/>
            <person name="Darling A.E."/>
            <person name="Facciotti M.T."/>
        </authorList>
    </citation>
    <scope>NUCLEOTIDE SEQUENCE [LARGE SCALE GENOMIC DNA]</scope>
    <source>
        <strain evidence="3">B3</strain>
        <strain evidence="5">DSM 18796 / CECT 7217 / JCM 14584 / KCTC 4019 / B3</strain>
    </source>
</reference>
<keyword evidence="5" id="KW-1185">Reference proteome</keyword>
<keyword evidence="1" id="KW-0472">Membrane</keyword>